<accession>A0A4R5Y8J6</accession>
<comment type="subcellular location">
    <subcellularLocation>
        <location evidence="1">Secreted</location>
    </subcellularLocation>
</comment>
<dbReference type="PROSITE" id="PS00136">
    <property type="entry name" value="SUBTILASE_ASP"/>
    <property type="match status" value="1"/>
</dbReference>
<dbReference type="PANTHER" id="PTHR43806">
    <property type="entry name" value="PEPTIDASE S8"/>
    <property type="match status" value="1"/>
</dbReference>
<dbReference type="GeneID" id="64348405"/>
<dbReference type="AlphaFoldDB" id="A0A4R5Y8J6"/>
<dbReference type="PROSITE" id="PS00138">
    <property type="entry name" value="SUBTILASE_SER"/>
    <property type="match status" value="1"/>
</dbReference>
<keyword evidence="7 9" id="KW-0720">Serine protease</keyword>
<feature type="active site" description="Charge relay system" evidence="9">
    <location>
        <position position="188"/>
    </location>
</feature>
<dbReference type="SUPFAM" id="SSF52743">
    <property type="entry name" value="Subtilisin-like"/>
    <property type="match status" value="1"/>
</dbReference>
<keyword evidence="8" id="KW-0865">Zymogen</keyword>
<dbReference type="InterPro" id="IPR023827">
    <property type="entry name" value="Peptidase_S8_Asp-AS"/>
</dbReference>
<evidence type="ECO:0000256" key="11">
    <source>
        <dbReference type="SAM" id="SignalP"/>
    </source>
</evidence>
<gene>
    <name evidence="13" type="ORF">E2R59_13335</name>
</gene>
<evidence type="ECO:0000256" key="9">
    <source>
        <dbReference type="PROSITE-ProRule" id="PRU01240"/>
    </source>
</evidence>
<evidence type="ECO:0000256" key="6">
    <source>
        <dbReference type="ARBA" id="ARBA00022801"/>
    </source>
</evidence>
<evidence type="ECO:0000256" key="4">
    <source>
        <dbReference type="ARBA" id="ARBA00022670"/>
    </source>
</evidence>
<evidence type="ECO:0000313" key="14">
    <source>
        <dbReference type="Proteomes" id="UP000295163"/>
    </source>
</evidence>
<dbReference type="Gene3D" id="3.40.50.200">
    <property type="entry name" value="Peptidase S8/S53 domain"/>
    <property type="match status" value="1"/>
</dbReference>
<sequence length="555" mass="54414">MTTTRSTTASLALAAALALVPLGSAAAATGAAAPAAQAVQAVSEATVAAPGTAPGADTATAAATDRVVVKFRDGAAPEDSRDVVYAQAAGRSGGAGLVETTATADGAQLVRTDGMLAGAELEALTTALEQDPAVEYAEPDLLATTTAVPNDPSYAALQWSLWDDPAGLGMPLAWDRATGAGQTIAIVDTGITAHPDLDANVLPGYDFVSTAQNGRDGDGWDADPTDMGDYPDAVLCPNSPMPPSSTWHGTHTAGIAAADANNGLGVAGVAPDARILPVRAVGACSQGYITDVAAGVLWAAGAPVAGAAANPNPATVINLSLGVPGECPAVLQSAISEAVDRGIPVVVAAGNQAVDAAQSAPANCAGVISVAATDVSGALAPYSNFGSVTVAAPGGDPYAQILSTGNAGAQTLGAPTYTERNGTSMAAPAVAGTVALLRELAPGLGVAGLQDALTSTARQAPGGCAPGCGAGIVDPVSALVAVQGGEPFGTAGGIGALHRKIGATTGEARSRELCALGGTPCFQEFTNGWIVWNAGLGARWQQVLPAQWWAIPAAG</sequence>
<dbReference type="Proteomes" id="UP000295163">
    <property type="component" value="Unassembled WGS sequence"/>
</dbReference>
<dbReference type="RefSeq" id="WP_133410962.1">
    <property type="nucleotide sequence ID" value="NZ_SMZT01000006.1"/>
</dbReference>
<evidence type="ECO:0000259" key="12">
    <source>
        <dbReference type="Pfam" id="PF00082"/>
    </source>
</evidence>
<feature type="active site" description="Charge relay system" evidence="9">
    <location>
        <position position="424"/>
    </location>
</feature>
<comment type="caution">
    <text evidence="13">The sequence shown here is derived from an EMBL/GenBank/DDBJ whole genome shotgun (WGS) entry which is preliminary data.</text>
</comment>
<dbReference type="GO" id="GO:0004252">
    <property type="term" value="F:serine-type endopeptidase activity"/>
    <property type="evidence" value="ECO:0007669"/>
    <property type="project" value="UniProtKB-UniRule"/>
</dbReference>
<feature type="domain" description="Peptidase S8/S53" evidence="12">
    <location>
        <begin position="179"/>
        <end position="471"/>
    </location>
</feature>
<keyword evidence="5 11" id="KW-0732">Signal</keyword>
<comment type="similarity">
    <text evidence="2 9 10">Belongs to the peptidase S8 family.</text>
</comment>
<organism evidence="13 14">
    <name type="scientific">Kocuria rosea</name>
    <name type="common">Deinococcus erythromyxa</name>
    <name type="synonym">Micrococcus rubens</name>
    <dbReference type="NCBI Taxonomy" id="1275"/>
    <lineage>
        <taxon>Bacteria</taxon>
        <taxon>Bacillati</taxon>
        <taxon>Actinomycetota</taxon>
        <taxon>Actinomycetes</taxon>
        <taxon>Micrococcales</taxon>
        <taxon>Micrococcaceae</taxon>
        <taxon>Kocuria</taxon>
    </lineage>
</organism>
<feature type="active site" description="Charge relay system" evidence="9">
    <location>
        <position position="248"/>
    </location>
</feature>
<protein>
    <submittedName>
        <fullName evidence="13">Peptidase S8</fullName>
    </submittedName>
</protein>
<keyword evidence="6 9" id="KW-0378">Hydrolase</keyword>
<evidence type="ECO:0000256" key="3">
    <source>
        <dbReference type="ARBA" id="ARBA00022525"/>
    </source>
</evidence>
<keyword evidence="4 9" id="KW-0645">Protease</keyword>
<evidence type="ECO:0000256" key="5">
    <source>
        <dbReference type="ARBA" id="ARBA00022729"/>
    </source>
</evidence>
<dbReference type="PRINTS" id="PR00723">
    <property type="entry name" value="SUBTILISIN"/>
</dbReference>
<evidence type="ECO:0000256" key="8">
    <source>
        <dbReference type="ARBA" id="ARBA00023145"/>
    </source>
</evidence>
<dbReference type="InterPro" id="IPR000209">
    <property type="entry name" value="Peptidase_S8/S53_dom"/>
</dbReference>
<dbReference type="InterPro" id="IPR050131">
    <property type="entry name" value="Peptidase_S8_subtilisin-like"/>
</dbReference>
<dbReference type="EMBL" id="SMZT01000006">
    <property type="protein sequence ID" value="TDL40954.1"/>
    <property type="molecule type" value="Genomic_DNA"/>
</dbReference>
<dbReference type="InterPro" id="IPR023828">
    <property type="entry name" value="Peptidase_S8_Ser-AS"/>
</dbReference>
<name>A0A4R5Y8J6_KOCRO</name>
<dbReference type="FunFam" id="3.40.50.200:FF:000022">
    <property type="entry name" value="Extracellular protease"/>
    <property type="match status" value="1"/>
</dbReference>
<evidence type="ECO:0000313" key="13">
    <source>
        <dbReference type="EMBL" id="TDL40954.1"/>
    </source>
</evidence>
<dbReference type="GO" id="GO:0006508">
    <property type="term" value="P:proteolysis"/>
    <property type="evidence" value="ECO:0007669"/>
    <property type="project" value="UniProtKB-KW"/>
</dbReference>
<dbReference type="Pfam" id="PF00082">
    <property type="entry name" value="Peptidase_S8"/>
    <property type="match status" value="1"/>
</dbReference>
<feature type="chain" id="PRO_5038582587" evidence="11">
    <location>
        <begin position="27"/>
        <end position="555"/>
    </location>
</feature>
<dbReference type="InterPro" id="IPR036852">
    <property type="entry name" value="Peptidase_S8/S53_dom_sf"/>
</dbReference>
<feature type="signal peptide" evidence="11">
    <location>
        <begin position="1"/>
        <end position="26"/>
    </location>
</feature>
<evidence type="ECO:0000256" key="10">
    <source>
        <dbReference type="RuleBase" id="RU003355"/>
    </source>
</evidence>
<dbReference type="GO" id="GO:0005576">
    <property type="term" value="C:extracellular region"/>
    <property type="evidence" value="ECO:0007669"/>
    <property type="project" value="UniProtKB-SubCell"/>
</dbReference>
<dbReference type="PROSITE" id="PS51892">
    <property type="entry name" value="SUBTILASE"/>
    <property type="match status" value="1"/>
</dbReference>
<evidence type="ECO:0000256" key="1">
    <source>
        <dbReference type="ARBA" id="ARBA00004613"/>
    </source>
</evidence>
<reference evidence="13 14" key="1">
    <citation type="submission" date="2019-03" db="EMBL/GenBank/DDBJ databases">
        <title>Genome Sequencing and Assembly of Various Microbes Isolated from Partially Reclaimed Soil and Acid Mine Drainage (AMD) Site.</title>
        <authorList>
            <person name="Steinbock B."/>
            <person name="Bechtold R."/>
            <person name="Sevigny J.L."/>
            <person name="Thomas D."/>
            <person name="Cuthill L.R."/>
            <person name="Aveiro Johannsen E.J."/>
            <person name="Thomas K."/>
            <person name="Ghosh A."/>
        </authorList>
    </citation>
    <scope>NUCLEOTIDE SEQUENCE [LARGE SCALE GENOMIC DNA]</scope>
    <source>
        <strain evidence="13 14">S-A3</strain>
    </source>
</reference>
<dbReference type="InterPro" id="IPR015500">
    <property type="entry name" value="Peptidase_S8_subtilisin-rel"/>
</dbReference>
<evidence type="ECO:0000256" key="2">
    <source>
        <dbReference type="ARBA" id="ARBA00011073"/>
    </source>
</evidence>
<keyword evidence="3" id="KW-0964">Secreted</keyword>
<dbReference type="PANTHER" id="PTHR43806:SF11">
    <property type="entry name" value="CEREVISIN-RELATED"/>
    <property type="match status" value="1"/>
</dbReference>
<evidence type="ECO:0000256" key="7">
    <source>
        <dbReference type="ARBA" id="ARBA00022825"/>
    </source>
</evidence>
<proteinExistence type="inferred from homology"/>